<evidence type="ECO:0000313" key="2">
    <source>
        <dbReference type="Proteomes" id="UP000607653"/>
    </source>
</evidence>
<accession>A0A822ZJ11</accession>
<dbReference type="EMBL" id="DUZY01000006">
    <property type="protein sequence ID" value="DAD43006.1"/>
    <property type="molecule type" value="Genomic_DNA"/>
</dbReference>
<dbReference type="Proteomes" id="UP000607653">
    <property type="component" value="Unassembled WGS sequence"/>
</dbReference>
<keyword evidence="2" id="KW-1185">Reference proteome</keyword>
<name>A0A822ZJ11_NELNU</name>
<gene>
    <name evidence="1" type="ORF">HUJ06_001237</name>
</gene>
<proteinExistence type="predicted"/>
<evidence type="ECO:0000313" key="1">
    <source>
        <dbReference type="EMBL" id="DAD43006.1"/>
    </source>
</evidence>
<dbReference type="AlphaFoldDB" id="A0A822ZJ11"/>
<organism evidence="1 2">
    <name type="scientific">Nelumbo nucifera</name>
    <name type="common">Sacred lotus</name>
    <dbReference type="NCBI Taxonomy" id="4432"/>
    <lineage>
        <taxon>Eukaryota</taxon>
        <taxon>Viridiplantae</taxon>
        <taxon>Streptophyta</taxon>
        <taxon>Embryophyta</taxon>
        <taxon>Tracheophyta</taxon>
        <taxon>Spermatophyta</taxon>
        <taxon>Magnoliopsida</taxon>
        <taxon>Proteales</taxon>
        <taxon>Nelumbonaceae</taxon>
        <taxon>Nelumbo</taxon>
    </lineage>
</organism>
<sequence length="59" mass="6300">MGCSYDQSQPSSLIDADLSDSVTSFNMRRAGYEVAIDSTGILSRIFHSIDLADIGLTGT</sequence>
<protein>
    <submittedName>
        <fullName evidence="1">Uncharacterized protein</fullName>
    </submittedName>
</protein>
<reference evidence="1 2" key="1">
    <citation type="journal article" date="2020" name="Mol. Biol. Evol.">
        <title>Distinct Expression and Methylation Patterns for Genes with Different Fates following a Single Whole-Genome Duplication in Flowering Plants.</title>
        <authorList>
            <person name="Shi T."/>
            <person name="Rahmani R.S."/>
            <person name="Gugger P.F."/>
            <person name="Wang M."/>
            <person name="Li H."/>
            <person name="Zhang Y."/>
            <person name="Li Z."/>
            <person name="Wang Q."/>
            <person name="Van de Peer Y."/>
            <person name="Marchal K."/>
            <person name="Chen J."/>
        </authorList>
    </citation>
    <scope>NUCLEOTIDE SEQUENCE [LARGE SCALE GENOMIC DNA]</scope>
    <source>
        <tissue evidence="1">Leaf</tissue>
    </source>
</reference>
<comment type="caution">
    <text evidence="1">The sequence shown here is derived from an EMBL/GenBank/DDBJ whole genome shotgun (WGS) entry which is preliminary data.</text>
</comment>